<dbReference type="SUPFAM" id="SSF54171">
    <property type="entry name" value="DNA-binding domain"/>
    <property type="match status" value="1"/>
</dbReference>
<keyword evidence="4" id="KW-0804">Transcription</keyword>
<organism evidence="8 9">
    <name type="scientific">Lithospermum erythrorhizon</name>
    <name type="common">Purple gromwell</name>
    <name type="synonym">Lithospermum officinale var. erythrorhizon</name>
    <dbReference type="NCBI Taxonomy" id="34254"/>
    <lineage>
        <taxon>Eukaryota</taxon>
        <taxon>Viridiplantae</taxon>
        <taxon>Streptophyta</taxon>
        <taxon>Embryophyta</taxon>
        <taxon>Tracheophyta</taxon>
        <taxon>Spermatophyta</taxon>
        <taxon>Magnoliopsida</taxon>
        <taxon>eudicotyledons</taxon>
        <taxon>Gunneridae</taxon>
        <taxon>Pentapetalae</taxon>
        <taxon>asterids</taxon>
        <taxon>lamiids</taxon>
        <taxon>Boraginales</taxon>
        <taxon>Boraginaceae</taxon>
        <taxon>Boraginoideae</taxon>
        <taxon>Lithospermeae</taxon>
        <taxon>Lithospermum</taxon>
    </lineage>
</organism>
<keyword evidence="3 8" id="KW-0238">DNA-binding</keyword>
<keyword evidence="5" id="KW-0539">Nucleus</keyword>
<dbReference type="AlphaFoldDB" id="A0AAV3QHP6"/>
<dbReference type="PANTHER" id="PTHR31194:SF140">
    <property type="entry name" value="ETHYLENE-RESPONSIVE TRANSCRIPTION FACTOR CRF2"/>
    <property type="match status" value="1"/>
</dbReference>
<reference evidence="8 9" key="1">
    <citation type="submission" date="2024-01" db="EMBL/GenBank/DDBJ databases">
        <title>The complete chloroplast genome sequence of Lithospermum erythrorhizon: insights into the phylogenetic relationship among Boraginaceae species and the maternal lineages of purple gromwells.</title>
        <authorList>
            <person name="Okada T."/>
            <person name="Watanabe K."/>
        </authorList>
    </citation>
    <scope>NUCLEOTIDE SEQUENCE [LARGE SCALE GENOMIC DNA]</scope>
</reference>
<sequence length="386" mass="43001">MSGVRKPFLSSNQETNIIKSEHFGAKTHPMKPLRKLRIIVNDPYATDSSSDEEGYSMTNPKRIVKEVILSYGDSNSPINAPLSESSHDINNVKKKLPKKNISKKDVVSTQPKTTTFKYKGVRQRKWGKFAAEIRDPFQSKRVWLGSFNTAEEASRAYQLKSLEFEEMAAKNNYCLKKTNQVASSFTKTSKENTECVSEGSVGSVAHTPHTSEPRISDFDSSALPSTDLAAKGKSIDEVSHSPVDNVLEQKAVNVDMEDDFATLAKMVDEIDFDFSSGLLDMPDNLINLPFDDFGTQFCDNFVSDNLPDIPVDDFGSQFFDNFVVDDLPDIPVAETEGGPSALPDDFNVNEFNFDGFDFDGYDEEFAFMDEVAPLMNEATPFNISCI</sequence>
<comment type="subcellular location">
    <subcellularLocation>
        <location evidence="1">Nucleus</location>
    </subcellularLocation>
</comment>
<dbReference type="PROSITE" id="PS51032">
    <property type="entry name" value="AP2_ERF"/>
    <property type="match status" value="1"/>
</dbReference>
<dbReference type="InterPro" id="IPR001471">
    <property type="entry name" value="AP2/ERF_dom"/>
</dbReference>
<proteinExistence type="predicted"/>
<evidence type="ECO:0000256" key="4">
    <source>
        <dbReference type="ARBA" id="ARBA00023163"/>
    </source>
</evidence>
<dbReference type="InterPro" id="IPR050913">
    <property type="entry name" value="AP2/ERF_ERF"/>
</dbReference>
<evidence type="ECO:0000256" key="6">
    <source>
        <dbReference type="SAM" id="MobiDB-lite"/>
    </source>
</evidence>
<dbReference type="CDD" id="cd00018">
    <property type="entry name" value="AP2"/>
    <property type="match status" value="1"/>
</dbReference>
<dbReference type="Gene3D" id="3.30.730.10">
    <property type="entry name" value="AP2/ERF domain"/>
    <property type="match status" value="1"/>
</dbReference>
<name>A0AAV3QHP6_LITER</name>
<dbReference type="InterPro" id="IPR016177">
    <property type="entry name" value="DNA-bd_dom_sf"/>
</dbReference>
<dbReference type="Pfam" id="PF00847">
    <property type="entry name" value="AP2"/>
    <property type="match status" value="1"/>
</dbReference>
<dbReference type="EMBL" id="BAABME010021183">
    <property type="protein sequence ID" value="GAA0162632.1"/>
    <property type="molecule type" value="Genomic_DNA"/>
</dbReference>
<keyword evidence="9" id="KW-1185">Reference proteome</keyword>
<evidence type="ECO:0000256" key="2">
    <source>
        <dbReference type="ARBA" id="ARBA00023015"/>
    </source>
</evidence>
<dbReference type="PRINTS" id="PR00367">
    <property type="entry name" value="ETHRSPELEMNT"/>
</dbReference>
<dbReference type="InterPro" id="IPR036955">
    <property type="entry name" value="AP2/ERF_dom_sf"/>
</dbReference>
<evidence type="ECO:0000256" key="3">
    <source>
        <dbReference type="ARBA" id="ARBA00023125"/>
    </source>
</evidence>
<evidence type="ECO:0000313" key="9">
    <source>
        <dbReference type="Proteomes" id="UP001454036"/>
    </source>
</evidence>
<dbReference type="SMART" id="SM00380">
    <property type="entry name" value="AP2"/>
    <property type="match status" value="1"/>
</dbReference>
<feature type="region of interest" description="Disordered" evidence="6">
    <location>
        <begin position="196"/>
        <end position="222"/>
    </location>
</feature>
<dbReference type="PANTHER" id="PTHR31194">
    <property type="entry name" value="SHN SHINE , DNA BINDING / TRANSCRIPTION FACTOR"/>
    <property type="match status" value="1"/>
</dbReference>
<evidence type="ECO:0000313" key="8">
    <source>
        <dbReference type="EMBL" id="GAA0162632.1"/>
    </source>
</evidence>
<gene>
    <name evidence="8" type="ORF">LIER_39450</name>
</gene>
<evidence type="ECO:0000256" key="1">
    <source>
        <dbReference type="ARBA" id="ARBA00004123"/>
    </source>
</evidence>
<accession>A0AAV3QHP6</accession>
<dbReference type="GO" id="GO:0003700">
    <property type="term" value="F:DNA-binding transcription factor activity"/>
    <property type="evidence" value="ECO:0007669"/>
    <property type="project" value="InterPro"/>
</dbReference>
<feature type="domain" description="AP2/ERF" evidence="7">
    <location>
        <begin position="117"/>
        <end position="174"/>
    </location>
</feature>
<keyword evidence="2" id="KW-0805">Transcription regulation</keyword>
<protein>
    <submittedName>
        <fullName evidence="8">DNA-binding transcription factor</fullName>
    </submittedName>
</protein>
<comment type="caution">
    <text evidence="8">The sequence shown here is derived from an EMBL/GenBank/DDBJ whole genome shotgun (WGS) entry which is preliminary data.</text>
</comment>
<evidence type="ECO:0000256" key="5">
    <source>
        <dbReference type="ARBA" id="ARBA00023242"/>
    </source>
</evidence>
<evidence type="ECO:0000259" key="7">
    <source>
        <dbReference type="PROSITE" id="PS51032"/>
    </source>
</evidence>
<dbReference type="Proteomes" id="UP001454036">
    <property type="component" value="Unassembled WGS sequence"/>
</dbReference>
<dbReference type="GO" id="GO:0005634">
    <property type="term" value="C:nucleus"/>
    <property type="evidence" value="ECO:0007669"/>
    <property type="project" value="UniProtKB-SubCell"/>
</dbReference>
<dbReference type="GO" id="GO:0003677">
    <property type="term" value="F:DNA binding"/>
    <property type="evidence" value="ECO:0007669"/>
    <property type="project" value="UniProtKB-KW"/>
</dbReference>